<dbReference type="InterPro" id="IPR022739">
    <property type="entry name" value="Polyphenol_oxidase_cen"/>
</dbReference>
<evidence type="ECO:0000256" key="1">
    <source>
        <dbReference type="ARBA" id="ARBA00001973"/>
    </source>
</evidence>
<evidence type="ECO:0000256" key="3">
    <source>
        <dbReference type="ARBA" id="ARBA00022723"/>
    </source>
</evidence>
<dbReference type="Pfam" id="PF12143">
    <property type="entry name" value="PPO1_KFDV"/>
    <property type="match status" value="1"/>
</dbReference>
<name>A0AAP0KJ39_9MAGN</name>
<dbReference type="GO" id="GO:0046872">
    <property type="term" value="F:metal ion binding"/>
    <property type="evidence" value="ECO:0007669"/>
    <property type="project" value="UniProtKB-KW"/>
</dbReference>
<dbReference type="Gene3D" id="1.10.1280.10">
    <property type="entry name" value="Di-copper center containing domain from catechol oxidase"/>
    <property type="match status" value="1"/>
</dbReference>
<dbReference type="InterPro" id="IPR008922">
    <property type="entry name" value="Di-copper_centre_dom_sf"/>
</dbReference>
<dbReference type="Pfam" id="PF12142">
    <property type="entry name" value="PPO1_DWL"/>
    <property type="match status" value="1"/>
</dbReference>
<comment type="cofactor">
    <cofactor evidence="1">
        <name>Cu(2+)</name>
        <dbReference type="ChEBI" id="CHEBI:29036"/>
    </cofactor>
</comment>
<dbReference type="Pfam" id="PF00264">
    <property type="entry name" value="Tyrosinase"/>
    <property type="match status" value="1"/>
</dbReference>
<sequence>MPFPLLSATTITSSPLSSKNPLRQPTKSTNSTRSSPSLLRLPNTTTTISCEQKQVDNNGSHGIDRRNVLLGLGGLYSATTTMDKVASADGGPVQPPDLSLCILATDSQADDEPVNCCPPYSTSNVVDFVLPSNEPLRLRKPAHKLSPKEIERYKVAIAKMKQLDPKDPWNFMQQATVHCTYCNGAFFQVNYPDKLLQVHGNWLFLPWHRYYLYFWERILAKLIGDDPTFAIPYWNWDSPEGMFIPSIYLDDTSPLYNDKRNHDHYKALMDFDYTITTPPFPNPRPNEYPEVINKNLKKIKNDLFSKDNLLKPDLFMGQPISAGRETKEEPGRLESLHNLAHEWVGPEAKPNHDMGNFYTAAQDTLFFAHHGNVDRMWDIYKKKRGNKVEFNHPDFLDASFIFYDENRQVVKVKVSDCLNVEDLGYTYTPEVYSWQGIGQRNGNKQSDGKRKIQLVPVTEFGFQPQPLDEPIRALVPRPKTSRSKQEKEDEIEVLVVDNIQFDPKIKIHFDVFVSKPIEGMATLDYGKLASSYSRLPHLHNKRFRHDGKAKLQIGITDLVEDIEAESSESVVVTLVPIVGYVSIGGVSIQLQPTDF</sequence>
<comment type="caution">
    <text evidence="10">The sequence shown here is derived from an EMBL/GenBank/DDBJ whole genome shotgun (WGS) entry which is preliminary data.</text>
</comment>
<evidence type="ECO:0000313" key="10">
    <source>
        <dbReference type="EMBL" id="KAK9152688.1"/>
    </source>
</evidence>
<dbReference type="PROSITE" id="PS00497">
    <property type="entry name" value="TYROSINASE_1"/>
    <property type="match status" value="1"/>
</dbReference>
<comment type="similarity">
    <text evidence="2">Belongs to the tyrosinase family.</text>
</comment>
<gene>
    <name evidence="10" type="ORF">Sjap_000168</name>
</gene>
<feature type="compositionally biased region" description="Polar residues" evidence="8">
    <location>
        <begin position="7"/>
        <end position="27"/>
    </location>
</feature>
<evidence type="ECO:0000256" key="4">
    <source>
        <dbReference type="ARBA" id="ARBA00022784"/>
    </source>
</evidence>
<dbReference type="Proteomes" id="UP001417504">
    <property type="component" value="Unassembled WGS sequence"/>
</dbReference>
<feature type="region of interest" description="Disordered" evidence="8">
    <location>
        <begin position="1"/>
        <end position="42"/>
    </location>
</feature>
<organism evidence="10 11">
    <name type="scientific">Stephania japonica</name>
    <dbReference type="NCBI Taxonomy" id="461633"/>
    <lineage>
        <taxon>Eukaryota</taxon>
        <taxon>Viridiplantae</taxon>
        <taxon>Streptophyta</taxon>
        <taxon>Embryophyta</taxon>
        <taxon>Tracheophyta</taxon>
        <taxon>Spermatophyta</taxon>
        <taxon>Magnoliopsida</taxon>
        <taxon>Ranunculales</taxon>
        <taxon>Menispermaceae</taxon>
        <taxon>Menispermoideae</taxon>
        <taxon>Cissampelideae</taxon>
        <taxon>Stephania</taxon>
    </lineage>
</organism>
<evidence type="ECO:0000259" key="9">
    <source>
        <dbReference type="PROSITE" id="PS00497"/>
    </source>
</evidence>
<evidence type="ECO:0000256" key="2">
    <source>
        <dbReference type="ARBA" id="ARBA00009928"/>
    </source>
</evidence>
<evidence type="ECO:0000256" key="7">
    <source>
        <dbReference type="ARBA" id="ARBA00023157"/>
    </source>
</evidence>
<keyword evidence="7" id="KW-1015">Disulfide bond</keyword>
<dbReference type="InterPro" id="IPR002227">
    <property type="entry name" value="Tyrosinase_Cu-bd"/>
</dbReference>
<dbReference type="InterPro" id="IPR022740">
    <property type="entry name" value="Polyphenol_oxidase_C"/>
</dbReference>
<dbReference type="GO" id="GO:0004097">
    <property type="term" value="F:catechol oxidase activity"/>
    <property type="evidence" value="ECO:0007669"/>
    <property type="project" value="InterPro"/>
</dbReference>
<dbReference type="InterPro" id="IPR050316">
    <property type="entry name" value="Tyrosinase/Hemocyanin"/>
</dbReference>
<evidence type="ECO:0000256" key="6">
    <source>
        <dbReference type="ARBA" id="ARBA00023008"/>
    </source>
</evidence>
<keyword evidence="11" id="KW-1185">Reference proteome</keyword>
<evidence type="ECO:0000313" key="11">
    <source>
        <dbReference type="Proteomes" id="UP001417504"/>
    </source>
</evidence>
<keyword evidence="6" id="KW-0186">Copper</keyword>
<proteinExistence type="inferred from homology"/>
<keyword evidence="4" id="KW-0883">Thioether bond</keyword>
<dbReference type="EMBL" id="JBBNAE010000001">
    <property type="protein sequence ID" value="KAK9152688.1"/>
    <property type="molecule type" value="Genomic_DNA"/>
</dbReference>
<dbReference type="AlphaFoldDB" id="A0AAP0KJ39"/>
<keyword evidence="5" id="KW-0560">Oxidoreductase</keyword>
<dbReference type="PANTHER" id="PTHR11474:SF76">
    <property type="entry name" value="SHKT DOMAIN-CONTAINING PROTEIN"/>
    <property type="match status" value="1"/>
</dbReference>
<protein>
    <recommendedName>
        <fullName evidence="9">Tyrosinase copper-binding domain-containing protein</fullName>
    </recommendedName>
</protein>
<dbReference type="PRINTS" id="PR00092">
    <property type="entry name" value="TYROSINASE"/>
</dbReference>
<evidence type="ECO:0000256" key="5">
    <source>
        <dbReference type="ARBA" id="ARBA00023002"/>
    </source>
</evidence>
<feature type="domain" description="Tyrosinase copper-binding" evidence="9">
    <location>
        <begin position="199"/>
        <end position="216"/>
    </location>
</feature>
<keyword evidence="3" id="KW-0479">Metal-binding</keyword>
<evidence type="ECO:0000256" key="8">
    <source>
        <dbReference type="SAM" id="MobiDB-lite"/>
    </source>
</evidence>
<feature type="compositionally biased region" description="Low complexity" evidence="8">
    <location>
        <begin position="28"/>
        <end position="42"/>
    </location>
</feature>
<reference evidence="10 11" key="1">
    <citation type="submission" date="2024-01" db="EMBL/GenBank/DDBJ databases">
        <title>Genome assemblies of Stephania.</title>
        <authorList>
            <person name="Yang L."/>
        </authorList>
    </citation>
    <scope>NUCLEOTIDE SEQUENCE [LARGE SCALE GENOMIC DNA]</scope>
    <source>
        <strain evidence="10">QJT</strain>
        <tissue evidence="10">Leaf</tissue>
    </source>
</reference>
<accession>A0AAP0KJ39</accession>
<dbReference type="PANTHER" id="PTHR11474">
    <property type="entry name" value="TYROSINASE FAMILY MEMBER"/>
    <property type="match status" value="1"/>
</dbReference>
<dbReference type="SUPFAM" id="SSF48056">
    <property type="entry name" value="Di-copper centre-containing domain"/>
    <property type="match status" value="1"/>
</dbReference>